<dbReference type="WBParaSite" id="Hba_10204">
    <property type="protein sequence ID" value="Hba_10204"/>
    <property type="gene ID" value="Hba_10204"/>
</dbReference>
<dbReference type="AlphaFoldDB" id="A0A1I7WYE4"/>
<organism evidence="2 3">
    <name type="scientific">Heterorhabditis bacteriophora</name>
    <name type="common">Entomopathogenic nematode worm</name>
    <dbReference type="NCBI Taxonomy" id="37862"/>
    <lineage>
        <taxon>Eukaryota</taxon>
        <taxon>Metazoa</taxon>
        <taxon>Ecdysozoa</taxon>
        <taxon>Nematoda</taxon>
        <taxon>Chromadorea</taxon>
        <taxon>Rhabditida</taxon>
        <taxon>Rhabditina</taxon>
        <taxon>Rhabditomorpha</taxon>
        <taxon>Strongyloidea</taxon>
        <taxon>Heterorhabditidae</taxon>
        <taxon>Heterorhabditis</taxon>
    </lineage>
</organism>
<name>A0A1I7WYE4_HETBA</name>
<proteinExistence type="predicted"/>
<reference evidence="3" key="1">
    <citation type="submission" date="2016-11" db="UniProtKB">
        <authorList>
            <consortium name="WormBaseParasite"/>
        </authorList>
    </citation>
    <scope>IDENTIFICATION</scope>
</reference>
<keyword evidence="1" id="KW-0812">Transmembrane</keyword>
<evidence type="ECO:0000313" key="2">
    <source>
        <dbReference type="Proteomes" id="UP000095283"/>
    </source>
</evidence>
<keyword evidence="2" id="KW-1185">Reference proteome</keyword>
<sequence>MNLAGPRSSERNSQYYKDLLNLEGISIEKIHYRNSISSTTILPFFNISSGKQTSKEVPATIPSISSPTPLTTFITSSPSSSAVLLPSRKSNLDSGPDLGRLVKTTWNDIKELLGFMPNCVNGGTRQTGGACRCPKLFEAIYTVLHFLCCKIISNRCPTPLYIEGAHCENIQCANNAPLRKEANGSWWCDCSDKMFYDGKFCENFSAPYAVFAVPVICFLLFILLIAVCQMDFCPRRRHSPRRSRYNSQTTNGQTRRRIITSERVRGAQIAANGAETNAVTQELLIAEERGYYGRSTAYPPGIVAPYVIRLDTIPTFNPHMIANTVSVRIHNFYIKSN</sequence>
<keyword evidence="1" id="KW-1133">Transmembrane helix</keyword>
<protein>
    <submittedName>
        <fullName evidence="3">EGF-like domain-containing protein</fullName>
    </submittedName>
</protein>
<dbReference type="Proteomes" id="UP000095283">
    <property type="component" value="Unplaced"/>
</dbReference>
<evidence type="ECO:0000313" key="3">
    <source>
        <dbReference type="WBParaSite" id="Hba_10204"/>
    </source>
</evidence>
<keyword evidence="1" id="KW-0472">Membrane</keyword>
<evidence type="ECO:0000256" key="1">
    <source>
        <dbReference type="SAM" id="Phobius"/>
    </source>
</evidence>
<accession>A0A1I7WYE4</accession>
<feature type="transmembrane region" description="Helical" evidence="1">
    <location>
        <begin position="208"/>
        <end position="232"/>
    </location>
</feature>